<dbReference type="GO" id="GO:0016747">
    <property type="term" value="F:acyltransferase activity, transferring groups other than amino-acyl groups"/>
    <property type="evidence" value="ECO:0007669"/>
    <property type="project" value="InterPro"/>
</dbReference>
<dbReference type="InterPro" id="IPR016181">
    <property type="entry name" value="Acyl_CoA_acyltransferase"/>
</dbReference>
<dbReference type="SUPFAM" id="SSF55729">
    <property type="entry name" value="Acyl-CoA N-acyltransferases (Nat)"/>
    <property type="match status" value="1"/>
</dbReference>
<name>A0A0C9W1H0_SPHS4</name>
<dbReference type="HOGENOM" id="CLU_088295_0_0_1"/>
<dbReference type="Gene3D" id="3.40.630.30">
    <property type="match status" value="1"/>
</dbReference>
<dbReference type="CDD" id="cd04301">
    <property type="entry name" value="NAT_SF"/>
    <property type="match status" value="1"/>
</dbReference>
<protein>
    <recommendedName>
        <fullName evidence="1">N-acetyltransferase domain-containing protein</fullName>
    </recommendedName>
</protein>
<dbReference type="InterPro" id="IPR000182">
    <property type="entry name" value="GNAT_dom"/>
</dbReference>
<dbReference type="Proteomes" id="UP000054279">
    <property type="component" value="Unassembled WGS sequence"/>
</dbReference>
<evidence type="ECO:0000313" key="3">
    <source>
        <dbReference type="Proteomes" id="UP000054279"/>
    </source>
</evidence>
<evidence type="ECO:0000313" key="2">
    <source>
        <dbReference type="EMBL" id="KIJ45370.1"/>
    </source>
</evidence>
<dbReference type="PROSITE" id="PS51186">
    <property type="entry name" value="GNAT"/>
    <property type="match status" value="1"/>
</dbReference>
<keyword evidence="3" id="KW-1185">Reference proteome</keyword>
<dbReference type="AlphaFoldDB" id="A0A0C9W1H0"/>
<dbReference type="Pfam" id="PF13508">
    <property type="entry name" value="Acetyltransf_7"/>
    <property type="match status" value="1"/>
</dbReference>
<proteinExistence type="predicted"/>
<reference evidence="2 3" key="1">
    <citation type="submission" date="2014-06" db="EMBL/GenBank/DDBJ databases">
        <title>Evolutionary Origins and Diversification of the Mycorrhizal Mutualists.</title>
        <authorList>
            <consortium name="DOE Joint Genome Institute"/>
            <consortium name="Mycorrhizal Genomics Consortium"/>
            <person name="Kohler A."/>
            <person name="Kuo A."/>
            <person name="Nagy L.G."/>
            <person name="Floudas D."/>
            <person name="Copeland A."/>
            <person name="Barry K.W."/>
            <person name="Cichocki N."/>
            <person name="Veneault-Fourrey C."/>
            <person name="LaButti K."/>
            <person name="Lindquist E.A."/>
            <person name="Lipzen A."/>
            <person name="Lundell T."/>
            <person name="Morin E."/>
            <person name="Murat C."/>
            <person name="Riley R."/>
            <person name="Ohm R."/>
            <person name="Sun H."/>
            <person name="Tunlid A."/>
            <person name="Henrissat B."/>
            <person name="Grigoriev I.V."/>
            <person name="Hibbett D.S."/>
            <person name="Martin F."/>
        </authorList>
    </citation>
    <scope>NUCLEOTIDE SEQUENCE [LARGE SCALE GENOMIC DNA]</scope>
    <source>
        <strain evidence="2 3">SS14</strain>
    </source>
</reference>
<sequence length="205" mass="22872">MESSSMLASQITIEIAPPSAAQEIALIEKLAEIVNTVYTETESGLFHPNCGNKRTNPDQIKQYISAGELAIAYTVLCLPSHPSSTEGHQAIGCIRIMRHSYTHGEFGMLALDPTHRGGGTGRAMVLFAEAYCKAQLCCSAIQLELLFPTTFEHAFKMRLQEWYLRMGYKIVKHVDVTESHPDLASLFAYPCEWRVFEKSLDQEVS</sequence>
<dbReference type="EMBL" id="KN837112">
    <property type="protein sequence ID" value="KIJ45370.1"/>
    <property type="molecule type" value="Genomic_DNA"/>
</dbReference>
<evidence type="ECO:0000259" key="1">
    <source>
        <dbReference type="PROSITE" id="PS51186"/>
    </source>
</evidence>
<gene>
    <name evidence="2" type="ORF">M422DRAFT_29858</name>
</gene>
<dbReference type="OrthoDB" id="5689at2759"/>
<feature type="domain" description="N-acetyltransferase" evidence="1">
    <location>
        <begin position="11"/>
        <end position="192"/>
    </location>
</feature>
<accession>A0A0C9W1H0</accession>
<organism evidence="2 3">
    <name type="scientific">Sphaerobolus stellatus (strain SS14)</name>
    <dbReference type="NCBI Taxonomy" id="990650"/>
    <lineage>
        <taxon>Eukaryota</taxon>
        <taxon>Fungi</taxon>
        <taxon>Dikarya</taxon>
        <taxon>Basidiomycota</taxon>
        <taxon>Agaricomycotina</taxon>
        <taxon>Agaricomycetes</taxon>
        <taxon>Phallomycetidae</taxon>
        <taxon>Geastrales</taxon>
        <taxon>Sphaerobolaceae</taxon>
        <taxon>Sphaerobolus</taxon>
    </lineage>
</organism>